<sequence>MKVIWATGGTFAGVSGEEVLAAYERNGSSGVWLTLESWGLDPTALLAALGVFLLFGLIRPWGQVFPRWTLVLGGRPVPRWLPLTPAVVGAATLVPYGVLGAAYMVLATTGAVTVRLGDFRSESQAIAVGWVGFGAFAAYGVALLLAARSYWLRTRPVCGAGASGR</sequence>
<comment type="caution">
    <text evidence="2">The sequence shown here is derived from an EMBL/GenBank/DDBJ whole genome shotgun (WGS) entry which is preliminary data.</text>
</comment>
<evidence type="ECO:0000313" key="2">
    <source>
        <dbReference type="EMBL" id="MBO0656933.1"/>
    </source>
</evidence>
<feature type="transmembrane region" description="Helical" evidence="1">
    <location>
        <begin position="40"/>
        <end position="59"/>
    </location>
</feature>
<protein>
    <submittedName>
        <fullName evidence="2">Uncharacterized protein</fullName>
    </submittedName>
</protein>
<accession>A0A939FS83</accession>
<evidence type="ECO:0000313" key="3">
    <source>
        <dbReference type="Proteomes" id="UP000664781"/>
    </source>
</evidence>
<organism evidence="2 3">
    <name type="scientific">Streptomyces triculaminicus</name>
    <dbReference type="NCBI Taxonomy" id="2816232"/>
    <lineage>
        <taxon>Bacteria</taxon>
        <taxon>Bacillati</taxon>
        <taxon>Actinomycetota</taxon>
        <taxon>Actinomycetes</taxon>
        <taxon>Kitasatosporales</taxon>
        <taxon>Streptomycetaceae</taxon>
        <taxon>Streptomyces</taxon>
    </lineage>
</organism>
<dbReference type="AlphaFoldDB" id="A0A939FS83"/>
<dbReference type="Proteomes" id="UP000664781">
    <property type="component" value="Unassembled WGS sequence"/>
</dbReference>
<gene>
    <name evidence="2" type="ORF">J1792_30595</name>
</gene>
<keyword evidence="1" id="KW-0472">Membrane</keyword>
<keyword evidence="1" id="KW-1133">Transmembrane helix</keyword>
<reference evidence="2" key="1">
    <citation type="submission" date="2021-03" db="EMBL/GenBank/DDBJ databases">
        <title>Streptomyces strains.</title>
        <authorList>
            <person name="Lund M.B."/>
            <person name="Toerring T."/>
        </authorList>
    </citation>
    <scope>NUCLEOTIDE SEQUENCE</scope>
    <source>
        <strain evidence="2">JCM 4242</strain>
    </source>
</reference>
<feature type="transmembrane region" description="Helical" evidence="1">
    <location>
        <begin position="80"/>
        <end position="105"/>
    </location>
</feature>
<name>A0A939FS83_9ACTN</name>
<proteinExistence type="predicted"/>
<keyword evidence="1" id="KW-0812">Transmembrane</keyword>
<evidence type="ECO:0000256" key="1">
    <source>
        <dbReference type="SAM" id="Phobius"/>
    </source>
</evidence>
<dbReference type="EMBL" id="JAFMOF010000005">
    <property type="protein sequence ID" value="MBO0656933.1"/>
    <property type="molecule type" value="Genomic_DNA"/>
</dbReference>
<keyword evidence="3" id="KW-1185">Reference proteome</keyword>
<feature type="transmembrane region" description="Helical" evidence="1">
    <location>
        <begin position="125"/>
        <end position="146"/>
    </location>
</feature>